<name>A0A2S6IT11_9ACTN</name>
<dbReference type="GO" id="GO:0000976">
    <property type="term" value="F:transcription cis-regulatory region binding"/>
    <property type="evidence" value="ECO:0007669"/>
    <property type="project" value="TreeGrafter"/>
</dbReference>
<reference evidence="6 7" key="1">
    <citation type="submission" date="2018-02" db="EMBL/GenBank/DDBJ databases">
        <title>Genomic Encyclopedia of Archaeal and Bacterial Type Strains, Phase II (KMG-II): from individual species to whole genera.</title>
        <authorList>
            <person name="Goeker M."/>
        </authorList>
    </citation>
    <scope>NUCLEOTIDE SEQUENCE [LARGE SCALE GENOMIC DNA]</scope>
    <source>
        <strain evidence="6 7">DSM 22857</strain>
    </source>
</reference>
<dbReference type="SUPFAM" id="SSF47413">
    <property type="entry name" value="lambda repressor-like DNA-binding domains"/>
    <property type="match status" value="1"/>
</dbReference>
<dbReference type="Gene3D" id="3.40.50.2300">
    <property type="match status" value="2"/>
</dbReference>
<keyword evidence="2" id="KW-0238">DNA-binding</keyword>
<dbReference type="CDD" id="cd06267">
    <property type="entry name" value="PBP1_LacI_sugar_binding-like"/>
    <property type="match status" value="1"/>
</dbReference>
<evidence type="ECO:0000313" key="6">
    <source>
        <dbReference type="EMBL" id="PPK97368.1"/>
    </source>
</evidence>
<gene>
    <name evidence="6" type="ORF">CLV92_104189</name>
</gene>
<keyword evidence="3" id="KW-0804">Transcription</keyword>
<dbReference type="SMART" id="SM00354">
    <property type="entry name" value="HTH_LACI"/>
    <property type="match status" value="1"/>
</dbReference>
<evidence type="ECO:0000256" key="2">
    <source>
        <dbReference type="ARBA" id="ARBA00023125"/>
    </source>
</evidence>
<organism evidence="6 7">
    <name type="scientific">Kineococcus xinjiangensis</name>
    <dbReference type="NCBI Taxonomy" id="512762"/>
    <lineage>
        <taxon>Bacteria</taxon>
        <taxon>Bacillati</taxon>
        <taxon>Actinomycetota</taxon>
        <taxon>Actinomycetes</taxon>
        <taxon>Kineosporiales</taxon>
        <taxon>Kineosporiaceae</taxon>
        <taxon>Kineococcus</taxon>
    </lineage>
</organism>
<dbReference type="Proteomes" id="UP000239485">
    <property type="component" value="Unassembled WGS sequence"/>
</dbReference>
<dbReference type="InterPro" id="IPR046335">
    <property type="entry name" value="LacI/GalR-like_sensor"/>
</dbReference>
<accession>A0A2S6IT11</accession>
<dbReference type="PROSITE" id="PS50932">
    <property type="entry name" value="HTH_LACI_2"/>
    <property type="match status" value="1"/>
</dbReference>
<dbReference type="RefSeq" id="WP_104432181.1">
    <property type="nucleotide sequence ID" value="NZ_PTJD01000004.1"/>
</dbReference>
<dbReference type="EMBL" id="PTJD01000004">
    <property type="protein sequence ID" value="PPK97368.1"/>
    <property type="molecule type" value="Genomic_DNA"/>
</dbReference>
<dbReference type="GO" id="GO:0003700">
    <property type="term" value="F:DNA-binding transcription factor activity"/>
    <property type="evidence" value="ECO:0007669"/>
    <property type="project" value="TreeGrafter"/>
</dbReference>
<sequence>MAPADPFPLPRTASGSGRTARSGGDIRDVAARAGVSVSTVSNYLNQAPNMAPERRSRIAAAIADLGYVRHEPARRLRAGSSRVLAVVVGGLGTSASAGVLRGAESAAQSAGFLVNLCTSGGDAERERRILRVLAGQGVSGVLLGPTASPVQEALALLRRHGVAVVLLDETDPPAGTPSVSVDDEHGGRCVGRHLREAGHRLVAFVAAVPGPFPAVPVQRRLRGVRAELGDRELEVVAAHPLEAAGGGVVAELLRRPPRRRPTALACADDRTALRVLQECARLGVRVPADLAVVACDDTGSAASAAVPLTALVRPSAALGGLGVQLLLRAAAGEEGGGADATLLPPRLVVRASSAAQRVPR</sequence>
<comment type="caution">
    <text evidence="6">The sequence shown here is derived from an EMBL/GenBank/DDBJ whole genome shotgun (WGS) entry which is preliminary data.</text>
</comment>
<dbReference type="Pfam" id="PF13377">
    <property type="entry name" value="Peripla_BP_3"/>
    <property type="match status" value="1"/>
</dbReference>
<dbReference type="InterPro" id="IPR000843">
    <property type="entry name" value="HTH_LacI"/>
</dbReference>
<dbReference type="CDD" id="cd01392">
    <property type="entry name" value="HTH_LacI"/>
    <property type="match status" value="1"/>
</dbReference>
<evidence type="ECO:0000259" key="5">
    <source>
        <dbReference type="PROSITE" id="PS50932"/>
    </source>
</evidence>
<dbReference type="OrthoDB" id="4919174at2"/>
<dbReference type="PANTHER" id="PTHR30146">
    <property type="entry name" value="LACI-RELATED TRANSCRIPTIONAL REPRESSOR"/>
    <property type="match status" value="1"/>
</dbReference>
<dbReference type="InterPro" id="IPR028082">
    <property type="entry name" value="Peripla_BP_I"/>
</dbReference>
<protein>
    <submittedName>
        <fullName evidence="6">LacI family transcriptional regulator</fullName>
    </submittedName>
</protein>
<dbReference type="Pfam" id="PF00356">
    <property type="entry name" value="LacI"/>
    <property type="match status" value="1"/>
</dbReference>
<keyword evidence="7" id="KW-1185">Reference proteome</keyword>
<dbReference type="AlphaFoldDB" id="A0A2S6IT11"/>
<dbReference type="PANTHER" id="PTHR30146:SF109">
    <property type="entry name" value="HTH-TYPE TRANSCRIPTIONAL REGULATOR GALS"/>
    <property type="match status" value="1"/>
</dbReference>
<dbReference type="PROSITE" id="PS00356">
    <property type="entry name" value="HTH_LACI_1"/>
    <property type="match status" value="1"/>
</dbReference>
<feature type="domain" description="HTH lacI-type" evidence="5">
    <location>
        <begin position="26"/>
        <end position="78"/>
    </location>
</feature>
<keyword evidence="1" id="KW-0805">Transcription regulation</keyword>
<evidence type="ECO:0000256" key="3">
    <source>
        <dbReference type="ARBA" id="ARBA00023163"/>
    </source>
</evidence>
<feature type="compositionally biased region" description="Low complexity" evidence="4">
    <location>
        <begin position="11"/>
        <end position="23"/>
    </location>
</feature>
<feature type="region of interest" description="Disordered" evidence="4">
    <location>
        <begin position="1"/>
        <end position="25"/>
    </location>
</feature>
<dbReference type="InterPro" id="IPR010982">
    <property type="entry name" value="Lambda_DNA-bd_dom_sf"/>
</dbReference>
<evidence type="ECO:0000313" key="7">
    <source>
        <dbReference type="Proteomes" id="UP000239485"/>
    </source>
</evidence>
<proteinExistence type="predicted"/>
<dbReference type="SUPFAM" id="SSF53822">
    <property type="entry name" value="Periplasmic binding protein-like I"/>
    <property type="match status" value="1"/>
</dbReference>
<dbReference type="Gene3D" id="1.10.260.40">
    <property type="entry name" value="lambda repressor-like DNA-binding domains"/>
    <property type="match status" value="1"/>
</dbReference>
<evidence type="ECO:0000256" key="4">
    <source>
        <dbReference type="SAM" id="MobiDB-lite"/>
    </source>
</evidence>
<evidence type="ECO:0000256" key="1">
    <source>
        <dbReference type="ARBA" id="ARBA00023015"/>
    </source>
</evidence>